<evidence type="ECO:0000313" key="1">
    <source>
        <dbReference type="EMBL" id="CAD8057774.1"/>
    </source>
</evidence>
<sequence length="87" mass="10839">MYQIKYIFYKIKNRVLFFHQLILFQISLSKQLIINYYYIYIYNYIKSIQLNKWLKSIEVKPIPSDKRSNQADFQNNIIYKQNKIYIN</sequence>
<dbReference type="AlphaFoldDB" id="A0A8S1L540"/>
<comment type="caution">
    <text evidence="1">The sequence shown here is derived from an EMBL/GenBank/DDBJ whole genome shotgun (WGS) entry which is preliminary data.</text>
</comment>
<dbReference type="Proteomes" id="UP000688137">
    <property type="component" value="Unassembled WGS sequence"/>
</dbReference>
<evidence type="ECO:0000313" key="2">
    <source>
        <dbReference type="Proteomes" id="UP000688137"/>
    </source>
</evidence>
<proteinExistence type="predicted"/>
<keyword evidence="2" id="KW-1185">Reference proteome</keyword>
<dbReference type="EMBL" id="CAJJDM010000025">
    <property type="protein sequence ID" value="CAD8057774.1"/>
    <property type="molecule type" value="Genomic_DNA"/>
</dbReference>
<name>A0A8S1L540_PARPR</name>
<gene>
    <name evidence="1" type="ORF">PPRIM_AZ9-3.1.T0260213</name>
</gene>
<reference evidence="1" key="1">
    <citation type="submission" date="2021-01" db="EMBL/GenBank/DDBJ databases">
        <authorList>
            <consortium name="Genoscope - CEA"/>
            <person name="William W."/>
        </authorList>
    </citation>
    <scope>NUCLEOTIDE SEQUENCE</scope>
</reference>
<organism evidence="1 2">
    <name type="scientific">Paramecium primaurelia</name>
    <dbReference type="NCBI Taxonomy" id="5886"/>
    <lineage>
        <taxon>Eukaryota</taxon>
        <taxon>Sar</taxon>
        <taxon>Alveolata</taxon>
        <taxon>Ciliophora</taxon>
        <taxon>Intramacronucleata</taxon>
        <taxon>Oligohymenophorea</taxon>
        <taxon>Peniculida</taxon>
        <taxon>Parameciidae</taxon>
        <taxon>Paramecium</taxon>
    </lineage>
</organism>
<protein>
    <submittedName>
        <fullName evidence="1">Uncharacterized protein</fullName>
    </submittedName>
</protein>
<accession>A0A8S1L540</accession>